<dbReference type="InterPro" id="IPR032466">
    <property type="entry name" value="Metal_Hydrolase"/>
</dbReference>
<dbReference type="SUPFAM" id="SSF51556">
    <property type="entry name" value="Metallo-dependent hydrolases"/>
    <property type="match status" value="1"/>
</dbReference>
<evidence type="ECO:0000313" key="5">
    <source>
        <dbReference type="EMBL" id="KAF9582989.1"/>
    </source>
</evidence>
<feature type="transmembrane region" description="Helical" evidence="3">
    <location>
        <begin position="34"/>
        <end position="52"/>
    </location>
</feature>
<feature type="domain" description="Amidohydrolase-related" evidence="4">
    <location>
        <begin position="390"/>
        <end position="472"/>
    </location>
</feature>
<feature type="region of interest" description="Disordered" evidence="2">
    <location>
        <begin position="1"/>
        <end position="24"/>
    </location>
</feature>
<evidence type="ECO:0000256" key="2">
    <source>
        <dbReference type="SAM" id="MobiDB-lite"/>
    </source>
</evidence>
<dbReference type="PANTHER" id="PTHR11113">
    <property type="entry name" value="N-ACETYLGLUCOSAMINE-6-PHOSPHATE DEACETYLASE"/>
    <property type="match status" value="1"/>
</dbReference>
<dbReference type="EMBL" id="JAABOA010000849">
    <property type="protein sequence ID" value="KAF9582989.1"/>
    <property type="molecule type" value="Genomic_DNA"/>
</dbReference>
<keyword evidence="3" id="KW-1133">Transmembrane helix</keyword>
<dbReference type="SUPFAM" id="SSF51338">
    <property type="entry name" value="Composite domain of metallo-dependent hydrolases"/>
    <property type="match status" value="1"/>
</dbReference>
<protein>
    <recommendedName>
        <fullName evidence="4">Amidohydrolase-related domain-containing protein</fullName>
    </recommendedName>
</protein>
<keyword evidence="1" id="KW-0378">Hydrolase</keyword>
<dbReference type="Gene3D" id="2.30.40.10">
    <property type="entry name" value="Urease, subunit C, domain 1"/>
    <property type="match status" value="1"/>
</dbReference>
<dbReference type="Pfam" id="PF01979">
    <property type="entry name" value="Amidohydro_1"/>
    <property type="match status" value="1"/>
</dbReference>
<comment type="caution">
    <text evidence="5">The sequence shown here is derived from an EMBL/GenBank/DDBJ whole genome shotgun (WGS) entry which is preliminary data.</text>
</comment>
<keyword evidence="3" id="KW-0812">Transmembrane</keyword>
<dbReference type="Proteomes" id="UP000780801">
    <property type="component" value="Unassembled WGS sequence"/>
</dbReference>
<dbReference type="AlphaFoldDB" id="A0A9P6FWW2"/>
<dbReference type="GO" id="GO:0008448">
    <property type="term" value="F:N-acetylglucosamine-6-phosphate deacetylase activity"/>
    <property type="evidence" value="ECO:0007669"/>
    <property type="project" value="TreeGrafter"/>
</dbReference>
<dbReference type="OrthoDB" id="10258955at2759"/>
<dbReference type="GO" id="GO:0006046">
    <property type="term" value="P:N-acetylglucosamine catabolic process"/>
    <property type="evidence" value="ECO:0007669"/>
    <property type="project" value="TreeGrafter"/>
</dbReference>
<dbReference type="InterPro" id="IPR011059">
    <property type="entry name" value="Metal-dep_hydrolase_composite"/>
</dbReference>
<name>A0A9P6FWW2_9FUNG</name>
<dbReference type="PANTHER" id="PTHR11113:SF14">
    <property type="entry name" value="N-ACETYLGLUCOSAMINE-6-PHOSPHATE DEACETYLASE"/>
    <property type="match status" value="1"/>
</dbReference>
<evidence type="ECO:0000256" key="3">
    <source>
        <dbReference type="SAM" id="Phobius"/>
    </source>
</evidence>
<organism evidence="5 6">
    <name type="scientific">Lunasporangiospora selenospora</name>
    <dbReference type="NCBI Taxonomy" id="979761"/>
    <lineage>
        <taxon>Eukaryota</taxon>
        <taxon>Fungi</taxon>
        <taxon>Fungi incertae sedis</taxon>
        <taxon>Mucoromycota</taxon>
        <taxon>Mortierellomycotina</taxon>
        <taxon>Mortierellomycetes</taxon>
        <taxon>Mortierellales</taxon>
        <taxon>Mortierellaceae</taxon>
        <taxon>Lunasporangiospora</taxon>
    </lineage>
</organism>
<accession>A0A9P6FWW2</accession>
<evidence type="ECO:0000256" key="1">
    <source>
        <dbReference type="ARBA" id="ARBA00022801"/>
    </source>
</evidence>
<dbReference type="Gene3D" id="3.20.20.140">
    <property type="entry name" value="Metal-dependent hydrolases"/>
    <property type="match status" value="2"/>
</dbReference>
<keyword evidence="6" id="KW-1185">Reference proteome</keyword>
<keyword evidence="3" id="KW-0472">Membrane</keyword>
<gene>
    <name evidence="5" type="ORF">BGW38_010464</name>
</gene>
<proteinExistence type="predicted"/>
<reference evidence="5" key="1">
    <citation type="journal article" date="2020" name="Fungal Divers.">
        <title>Resolving the Mortierellaceae phylogeny through synthesis of multi-gene phylogenetics and phylogenomics.</title>
        <authorList>
            <person name="Vandepol N."/>
            <person name="Liber J."/>
            <person name="Desiro A."/>
            <person name="Na H."/>
            <person name="Kennedy M."/>
            <person name="Barry K."/>
            <person name="Grigoriev I.V."/>
            <person name="Miller A.N."/>
            <person name="O'Donnell K."/>
            <person name="Stajich J.E."/>
            <person name="Bonito G."/>
        </authorList>
    </citation>
    <scope>NUCLEOTIDE SEQUENCE</scope>
    <source>
        <strain evidence="5">KOD1015</strain>
    </source>
</reference>
<evidence type="ECO:0000259" key="4">
    <source>
        <dbReference type="Pfam" id="PF01979"/>
    </source>
</evidence>
<sequence>MSDYQQLPQHDRQDDPQDDEPSRPAWVLSRNQKIVLLVAATALLATSAYLIGASNEFAHHPVDFQQAGISLERFEAGLSKCKAIRRKHKHVYVAPEERLINERFVNGTAPTLFKNGFILDGVSAELQRKDLLVDQGLIVQIGSDIQPPKKTVVVDLKGHIISPGIVDMHSHLGVFGWPYLAATRDFIERIVPVTPYVRSIDGFNPGDLAIERTVSGGVTSSLVLPGSDNVIGGESFAFKLRPVSTLSTEDMMPMSRLGEGWLLREQFEKATLLQHAQDDWCDAAESQPFFGRHRLNTAFPEDLKYESLVGILRDDVRLNIHCYETHDIEAMVRHSNEFKFKIRAFHHGLDAYRVPEVLKRAYKHIPTVATFATSYGYKKEAFQASVNGPKILAEAGISVALKSDHPVINSQHLVYEAQKARHYGLAEDLAFAAVTSVPAKALGLDHRIGKIAIGMDADVVIWERHPLALGARPLQVYIDGIAQIKGVDESEWKQVEKPSKFAEYADLQVDKSAKTCGLDSRTGIFKGIQKIVSKKEEKYNNAGHLKVVLKDGHVICQGLCDHEVQLLRDEKHRQGEAVPEYDLGGKGVLLPALLSVSTLNLGLIEIPTEESTGNGADSLETPMGYAADGLKFGGLHMEEAFKAGILVGVTAPTSAHVVQGVSVAFSTGAKDALSLNDTGILQEKTALHIRIGHSAKSKLFPTISSQIAFLRKKLNDALNRVFEQDDPFALAVRGSLPLVVEVYNRDEMVRLVQVKRDLEHLGARILLVFQGATEAWTIAEHLTENNVGVILQSYHCRPDRWTAQQCLAGPPLTKETGLTALIRAGVKVGLAAEVSESVRELSWTAAEARSDLGLTTQEAAGLLSWNLAELVGIKNADNMGMVLYSGNPFEFGAKVSAIIGGGRPGIACNPRAQ</sequence>
<evidence type="ECO:0000313" key="6">
    <source>
        <dbReference type="Proteomes" id="UP000780801"/>
    </source>
</evidence>
<dbReference type="InterPro" id="IPR006680">
    <property type="entry name" value="Amidohydro-rel"/>
</dbReference>